<dbReference type="RefSeq" id="WP_040121592.1">
    <property type="nucleotide sequence ID" value="NZ_CM004383.1"/>
</dbReference>
<comment type="similarity">
    <text evidence="1">Belongs to the bacterial solute-binding protein 3 family.</text>
</comment>
<evidence type="ECO:0000256" key="1">
    <source>
        <dbReference type="ARBA" id="ARBA00010333"/>
    </source>
</evidence>
<keyword evidence="2 3" id="KW-0732">Signal</keyword>
<dbReference type="Gene3D" id="3.40.190.10">
    <property type="entry name" value="Periplasmic binding protein-like II"/>
    <property type="match status" value="2"/>
</dbReference>
<evidence type="ECO:0000313" key="7">
    <source>
        <dbReference type="Proteomes" id="UP000576645"/>
    </source>
</evidence>
<sequence length="257" mass="28498">MKKTLTLLCAVMASTSVFAASDVTVYGDDSYPPYSYVESGRVTGIYTVILERIFSKMPDYSVTIKGVPWKRGLSEVEGGKIFALYPPYKRPEQRPYMEYDMPILDEKLVVVCQKSVLSSPKPNWPGDYMGLTIGNNAGFSAGGDEFRAAVKAGKIKLNETKGTPKNLLKLIAGRVDCYMNDALSIQWELKKLQNEGKYDGQSVVEGATISSEQGFLGFATNGGKFPFKDDFKAQYHKILSEMKESGEVDQIVNDFIK</sequence>
<proteinExistence type="inferred from homology"/>
<accession>A0A7Y4BNM0</accession>
<dbReference type="OrthoDB" id="7340028at2"/>
<dbReference type="EMBL" id="JXXR01000026">
    <property type="protein sequence ID" value="KJY67608.1"/>
    <property type="molecule type" value="Genomic_DNA"/>
</dbReference>
<feature type="signal peptide" evidence="3">
    <location>
        <begin position="1"/>
        <end position="19"/>
    </location>
</feature>
<reference evidence="6 7" key="2">
    <citation type="submission" date="2019-09" db="EMBL/GenBank/DDBJ databases">
        <title>Draft genome sequencing and comparative genomics of hatchery-associated Vibrios.</title>
        <authorList>
            <person name="Kehlet-Delgado H."/>
            <person name="Mueller R.S."/>
        </authorList>
    </citation>
    <scope>NUCLEOTIDE SEQUENCE [LARGE SCALE GENOMIC DNA]</scope>
    <source>
        <strain evidence="6 7">09-121-3</strain>
    </source>
</reference>
<dbReference type="PANTHER" id="PTHR35936">
    <property type="entry name" value="MEMBRANE-BOUND LYTIC MUREIN TRANSGLYCOSYLASE F"/>
    <property type="match status" value="1"/>
</dbReference>
<dbReference type="SUPFAM" id="SSF53850">
    <property type="entry name" value="Periplasmic binding protein-like II"/>
    <property type="match status" value="1"/>
</dbReference>
<evidence type="ECO:0000256" key="2">
    <source>
        <dbReference type="ARBA" id="ARBA00022729"/>
    </source>
</evidence>
<evidence type="ECO:0000256" key="3">
    <source>
        <dbReference type="SAM" id="SignalP"/>
    </source>
</evidence>
<comment type="caution">
    <text evidence="5">The sequence shown here is derived from an EMBL/GenBank/DDBJ whole genome shotgun (WGS) entry which is preliminary data.</text>
</comment>
<gene>
    <name evidence="6" type="ORF">F0238_24055</name>
    <name evidence="5" type="ORF">TW71_21645</name>
</gene>
<feature type="chain" id="PRO_5042409768" evidence="3">
    <location>
        <begin position="20"/>
        <end position="257"/>
    </location>
</feature>
<reference evidence="5" key="1">
    <citation type="journal article" date="2015" name="BMC Genomics">
        <title>Genome mining reveals unlocked bioactive potential of marine Gram-negative bacteria.</title>
        <authorList>
            <person name="Machado H."/>
            <person name="Sonnenschein E.C."/>
            <person name="Melchiorsen J."/>
            <person name="Gram L."/>
        </authorList>
    </citation>
    <scope>NUCLEOTIDE SEQUENCE</scope>
    <source>
        <strain evidence="5">S2052</strain>
    </source>
</reference>
<evidence type="ECO:0000259" key="4">
    <source>
        <dbReference type="Pfam" id="PF00497"/>
    </source>
</evidence>
<protein>
    <submittedName>
        <fullName evidence="5 6">ABC transporter substrate-binding protein</fullName>
    </submittedName>
</protein>
<organism evidence="5">
    <name type="scientific">Vibrio coralliilyticus</name>
    <dbReference type="NCBI Taxonomy" id="190893"/>
    <lineage>
        <taxon>Bacteria</taxon>
        <taxon>Pseudomonadati</taxon>
        <taxon>Pseudomonadota</taxon>
        <taxon>Gammaproteobacteria</taxon>
        <taxon>Vibrionales</taxon>
        <taxon>Vibrionaceae</taxon>
        <taxon>Vibrio</taxon>
    </lineage>
</organism>
<evidence type="ECO:0000313" key="5">
    <source>
        <dbReference type="EMBL" id="KJY67608.1"/>
    </source>
</evidence>
<evidence type="ECO:0000313" key="6">
    <source>
        <dbReference type="EMBL" id="NOJ25800.1"/>
    </source>
</evidence>
<dbReference type="KEGG" id="vct:JV59_18820"/>
<dbReference type="Proteomes" id="UP000576645">
    <property type="component" value="Unassembled WGS sequence"/>
</dbReference>
<dbReference type="EMBL" id="VTXP01000020">
    <property type="protein sequence ID" value="NOJ25800.1"/>
    <property type="molecule type" value="Genomic_DNA"/>
</dbReference>
<dbReference type="Pfam" id="PF00497">
    <property type="entry name" value="SBP_bac_3"/>
    <property type="match status" value="1"/>
</dbReference>
<name>A0A7Y4BNM0_9VIBR</name>
<dbReference type="AlphaFoldDB" id="A0A7Y4BNM0"/>
<dbReference type="PANTHER" id="PTHR35936:SF25">
    <property type="entry name" value="ABC TRANSPORTER SUBSTRATE-BINDING PROTEIN"/>
    <property type="match status" value="1"/>
</dbReference>
<feature type="domain" description="Solute-binding protein family 3/N-terminal" evidence="4">
    <location>
        <begin position="24"/>
        <end position="256"/>
    </location>
</feature>
<dbReference type="InterPro" id="IPR001638">
    <property type="entry name" value="Solute-binding_3/MltF_N"/>
</dbReference>